<gene>
    <name evidence="1" type="ORF">PCOR1329_LOCUS78743</name>
</gene>
<dbReference type="Proteomes" id="UP001189429">
    <property type="component" value="Unassembled WGS sequence"/>
</dbReference>
<evidence type="ECO:0000313" key="1">
    <source>
        <dbReference type="EMBL" id="CAK0901959.1"/>
    </source>
</evidence>
<feature type="non-terminal residue" evidence="1">
    <location>
        <position position="124"/>
    </location>
</feature>
<comment type="caution">
    <text evidence="1">The sequence shown here is derived from an EMBL/GenBank/DDBJ whole genome shotgun (WGS) entry which is preliminary data.</text>
</comment>
<accession>A0ABN9XPW1</accession>
<keyword evidence="2" id="KW-1185">Reference proteome</keyword>
<feature type="non-terminal residue" evidence="1">
    <location>
        <position position="1"/>
    </location>
</feature>
<name>A0ABN9XPW1_9DINO</name>
<evidence type="ECO:0000313" key="2">
    <source>
        <dbReference type="Proteomes" id="UP001189429"/>
    </source>
</evidence>
<organism evidence="1 2">
    <name type="scientific">Prorocentrum cordatum</name>
    <dbReference type="NCBI Taxonomy" id="2364126"/>
    <lineage>
        <taxon>Eukaryota</taxon>
        <taxon>Sar</taxon>
        <taxon>Alveolata</taxon>
        <taxon>Dinophyceae</taxon>
        <taxon>Prorocentrales</taxon>
        <taxon>Prorocentraceae</taxon>
        <taxon>Prorocentrum</taxon>
    </lineage>
</organism>
<dbReference type="EMBL" id="CAUYUJ010021004">
    <property type="protein sequence ID" value="CAK0901959.1"/>
    <property type="molecule type" value="Genomic_DNA"/>
</dbReference>
<reference evidence="1" key="1">
    <citation type="submission" date="2023-10" db="EMBL/GenBank/DDBJ databases">
        <authorList>
            <person name="Chen Y."/>
            <person name="Shah S."/>
            <person name="Dougan E. K."/>
            <person name="Thang M."/>
            <person name="Chan C."/>
        </authorList>
    </citation>
    <scope>NUCLEOTIDE SEQUENCE [LARGE SCALE GENOMIC DNA]</scope>
</reference>
<protein>
    <submittedName>
        <fullName evidence="1">Uncharacterized protein</fullName>
    </submittedName>
</protein>
<proteinExistence type="predicted"/>
<sequence length="124" mass="13550">IAATRRSRNAINEPAPLRAVTEVEVRGHLKTYEKEAIEKLMTHLRLQGGRQLRKGGDADTGLGTWTWLAGQDPGAPPGRSRLFLAGEDEVARARASLHNETVKIGSDAFTAQVFNDFLDSRAAQ</sequence>